<dbReference type="KEGG" id="cpho:CPHO_00885"/>
<evidence type="ECO:0000313" key="2">
    <source>
        <dbReference type="Proteomes" id="UP000185491"/>
    </source>
</evidence>
<reference evidence="1 2" key="1">
    <citation type="submission" date="2014-08" db="EMBL/GenBank/DDBJ databases">
        <title>Complete genome sequence of Corynebacterium phocae M408/89/1(T)(=DSM 44612(T)), isolated from the common seal (Phoca vitulina).</title>
        <authorList>
            <person name="Ruckert C."/>
            <person name="Albersmeier A."/>
            <person name="Winkler A."/>
            <person name="Kalinowski J."/>
        </authorList>
    </citation>
    <scope>NUCLEOTIDE SEQUENCE [LARGE SCALE GENOMIC DNA]</scope>
    <source>
        <strain evidence="1 2">M408/89/1</strain>
    </source>
</reference>
<organism evidence="1 2">
    <name type="scientific">Corynebacterium phocae</name>
    <dbReference type="NCBI Taxonomy" id="161895"/>
    <lineage>
        <taxon>Bacteria</taxon>
        <taxon>Bacillati</taxon>
        <taxon>Actinomycetota</taxon>
        <taxon>Actinomycetes</taxon>
        <taxon>Mycobacteriales</taxon>
        <taxon>Corynebacteriaceae</taxon>
        <taxon>Corynebacterium</taxon>
    </lineage>
</organism>
<name>A0A1L7D0W3_9CORY</name>
<keyword evidence="2" id="KW-1185">Reference proteome</keyword>
<proteinExistence type="predicted"/>
<accession>A0A1L7D0W3</accession>
<gene>
    <name evidence="1" type="ORF">CPHO_00885</name>
</gene>
<protein>
    <submittedName>
        <fullName evidence="1">Uncharacterized protein</fullName>
    </submittedName>
</protein>
<dbReference type="Proteomes" id="UP000185491">
    <property type="component" value="Chromosome"/>
</dbReference>
<evidence type="ECO:0000313" key="1">
    <source>
        <dbReference type="EMBL" id="APT91718.1"/>
    </source>
</evidence>
<dbReference type="AlphaFoldDB" id="A0A1L7D0W3"/>
<dbReference type="EMBL" id="CP009249">
    <property type="protein sequence ID" value="APT91718.1"/>
    <property type="molecule type" value="Genomic_DNA"/>
</dbReference>
<sequence>MVFDRAEILDMADQLSTSKQASRMMRTASVSEGTRKYLCNLFAGTAAAAQGWAWQTALAIAKVHAGVRALVMAGQIAFWAFIGTNC</sequence>